<dbReference type="Proteomes" id="UP000250163">
    <property type="component" value="Chromosome MORIYA"/>
</dbReference>
<accession>A0A330LN01</accession>
<keyword evidence="1" id="KW-0812">Transmembrane</keyword>
<keyword evidence="1" id="KW-0472">Membrane</keyword>
<evidence type="ECO:0000313" key="2">
    <source>
        <dbReference type="EMBL" id="SQD77822.1"/>
    </source>
</evidence>
<protein>
    <submittedName>
        <fullName evidence="2">Uncharacterized protein</fullName>
    </submittedName>
</protein>
<reference evidence="3" key="1">
    <citation type="submission" date="2018-05" db="EMBL/GenBank/DDBJ databases">
        <authorList>
            <person name="Cea G.-C."/>
            <person name="William W."/>
        </authorList>
    </citation>
    <scope>NUCLEOTIDE SEQUENCE [LARGE SCALE GENOMIC DNA]</scope>
    <source>
        <strain evidence="3">DB21MT 5</strain>
    </source>
</reference>
<dbReference type="KEGG" id="mya:MORIYA_1344"/>
<sequence>MYIGDVDLNKMLMLGCNFLVLAAIHLLIIYKYSTIDPCNNNQGWLARLRYI</sequence>
<proteinExistence type="predicted"/>
<dbReference type="AlphaFoldDB" id="A0A330LN01"/>
<keyword evidence="3" id="KW-1185">Reference proteome</keyword>
<organism evidence="2 3">
    <name type="scientific">Moritella yayanosii</name>
    <dbReference type="NCBI Taxonomy" id="69539"/>
    <lineage>
        <taxon>Bacteria</taxon>
        <taxon>Pseudomonadati</taxon>
        <taxon>Pseudomonadota</taxon>
        <taxon>Gammaproteobacteria</taxon>
        <taxon>Alteromonadales</taxon>
        <taxon>Moritellaceae</taxon>
        <taxon>Moritella</taxon>
    </lineage>
</organism>
<keyword evidence="1" id="KW-1133">Transmembrane helix</keyword>
<feature type="transmembrane region" description="Helical" evidence="1">
    <location>
        <begin position="12"/>
        <end position="32"/>
    </location>
</feature>
<name>A0A330LN01_9GAMM</name>
<dbReference type="EMBL" id="LS483250">
    <property type="protein sequence ID" value="SQD77822.1"/>
    <property type="molecule type" value="Genomic_DNA"/>
</dbReference>
<evidence type="ECO:0000256" key="1">
    <source>
        <dbReference type="SAM" id="Phobius"/>
    </source>
</evidence>
<gene>
    <name evidence="2" type="ORF">MORIYA_1344</name>
</gene>
<evidence type="ECO:0000313" key="3">
    <source>
        <dbReference type="Proteomes" id="UP000250163"/>
    </source>
</evidence>